<organism evidence="1 2">
    <name type="scientific">Sphingobacterium multivorum</name>
    <dbReference type="NCBI Taxonomy" id="28454"/>
    <lineage>
        <taxon>Bacteria</taxon>
        <taxon>Pseudomonadati</taxon>
        <taxon>Bacteroidota</taxon>
        <taxon>Sphingobacteriia</taxon>
        <taxon>Sphingobacteriales</taxon>
        <taxon>Sphingobacteriaceae</taxon>
        <taxon>Sphingobacterium</taxon>
    </lineage>
</organism>
<reference evidence="1 2" key="1">
    <citation type="submission" date="2018-06" db="EMBL/GenBank/DDBJ databases">
        <authorList>
            <consortium name="Pathogen Informatics"/>
            <person name="Doyle S."/>
        </authorList>
    </citation>
    <scope>NUCLEOTIDE SEQUENCE [LARGE SCALE GENOMIC DNA]</scope>
    <source>
        <strain evidence="1 2">NCTC11343</strain>
    </source>
</reference>
<evidence type="ECO:0000313" key="1">
    <source>
        <dbReference type="EMBL" id="SPZ92125.1"/>
    </source>
</evidence>
<proteinExistence type="predicted"/>
<dbReference type="GeneID" id="97182063"/>
<protein>
    <submittedName>
        <fullName evidence="1">Uncharacterized protein</fullName>
    </submittedName>
</protein>
<gene>
    <name evidence="1" type="ORF">NCTC11343_04179</name>
</gene>
<accession>A0A2X2JWN6</accession>
<sequence>MWRILAIVIFLFGSKPVIGQRIKRQTDKHIVNQQERMVHKQWDRKKFTPTSGFLGLNYQYWLTWGLHPNYPKLDRRPLSGSGPQTLRMGLVMAMQQTNDSYKKQSDTIRNTAIKELAHYSGAVSSVDPLWMLYYKHEFAPLEKDESLILQGLSSEVREYLINKGTYEWYTSERSGLIERLEILKTADLERGSRILGYHRLLSEYRVLELGWGSKKSNALKFLSLSSDLSSIKEVDPVMPLPHTGKSDIEIADKILNKSR</sequence>
<dbReference type="Proteomes" id="UP000251241">
    <property type="component" value="Unassembled WGS sequence"/>
</dbReference>
<evidence type="ECO:0000313" key="2">
    <source>
        <dbReference type="Proteomes" id="UP000251241"/>
    </source>
</evidence>
<dbReference type="EMBL" id="UAUU01000011">
    <property type="protein sequence ID" value="SPZ92125.1"/>
    <property type="molecule type" value="Genomic_DNA"/>
</dbReference>
<dbReference type="AlphaFoldDB" id="A0A2X2JWN6"/>
<name>A0A2X2JWN6_SPHMU</name>
<dbReference type="RefSeq" id="WP_112375709.1">
    <property type="nucleotide sequence ID" value="NZ_CP069793.1"/>
</dbReference>